<proteinExistence type="predicted"/>
<protein>
    <recommendedName>
        <fullName evidence="3">Antitoxin</fullName>
    </recommendedName>
</protein>
<dbReference type="Proteomes" id="UP000034154">
    <property type="component" value="Unassembled WGS sequence"/>
</dbReference>
<dbReference type="AlphaFoldDB" id="A0A0G1JGE2"/>
<accession>A0A0G1JGE2</accession>
<comment type="caution">
    <text evidence="1">The sequence shown here is derived from an EMBL/GenBank/DDBJ whole genome shotgun (WGS) entry which is preliminary data.</text>
</comment>
<evidence type="ECO:0000313" key="1">
    <source>
        <dbReference type="EMBL" id="KKT70405.1"/>
    </source>
</evidence>
<name>A0A0G1JGE2_9BACT</name>
<organism evidence="1 2">
    <name type="scientific">Candidatus Uhrbacteria bacterium GW2011_GWF2_44_350</name>
    <dbReference type="NCBI Taxonomy" id="1619000"/>
    <lineage>
        <taxon>Bacteria</taxon>
        <taxon>Candidatus Uhriibacteriota</taxon>
    </lineage>
</organism>
<reference evidence="1 2" key="1">
    <citation type="journal article" date="2015" name="Nature">
        <title>rRNA introns, odd ribosomes, and small enigmatic genomes across a large radiation of phyla.</title>
        <authorList>
            <person name="Brown C.T."/>
            <person name="Hug L.A."/>
            <person name="Thomas B.C."/>
            <person name="Sharon I."/>
            <person name="Castelle C.J."/>
            <person name="Singh A."/>
            <person name="Wilkins M.J."/>
            <person name="Williams K.H."/>
            <person name="Banfield J.F."/>
        </authorList>
    </citation>
    <scope>NUCLEOTIDE SEQUENCE [LARGE SCALE GENOMIC DNA]</scope>
</reference>
<evidence type="ECO:0008006" key="3">
    <source>
        <dbReference type="Google" id="ProtNLM"/>
    </source>
</evidence>
<evidence type="ECO:0000313" key="2">
    <source>
        <dbReference type="Proteomes" id="UP000034154"/>
    </source>
</evidence>
<dbReference type="EMBL" id="LCJB01000026">
    <property type="protein sequence ID" value="KKT70405.1"/>
    <property type="molecule type" value="Genomic_DNA"/>
</dbReference>
<gene>
    <name evidence="1" type="ORF">UW63_C0026G0005</name>
</gene>
<sequence length="70" mass="8235">MNKPIGLKDLRQKVGYYARQINRGESFIVMRKNQPLFRLSPIEDEAWETVIDFTKIKRGGIEINDLLTRI</sequence>